<evidence type="ECO:0000313" key="1">
    <source>
        <dbReference type="EMBL" id="KAJ4961259.1"/>
    </source>
</evidence>
<comment type="caution">
    <text evidence="1">The sequence shown here is derived from an EMBL/GenBank/DDBJ whole genome shotgun (WGS) entry which is preliminary data.</text>
</comment>
<reference evidence="1" key="1">
    <citation type="journal article" date="2023" name="Plant J.">
        <title>The genome of the king protea, Protea cynaroides.</title>
        <authorList>
            <person name="Chang J."/>
            <person name="Duong T.A."/>
            <person name="Schoeman C."/>
            <person name="Ma X."/>
            <person name="Roodt D."/>
            <person name="Barker N."/>
            <person name="Li Z."/>
            <person name="Van de Peer Y."/>
            <person name="Mizrachi E."/>
        </authorList>
    </citation>
    <scope>NUCLEOTIDE SEQUENCE</scope>
    <source>
        <tissue evidence="1">Young leaves</tissue>
    </source>
</reference>
<organism evidence="1 2">
    <name type="scientific">Protea cynaroides</name>
    <dbReference type="NCBI Taxonomy" id="273540"/>
    <lineage>
        <taxon>Eukaryota</taxon>
        <taxon>Viridiplantae</taxon>
        <taxon>Streptophyta</taxon>
        <taxon>Embryophyta</taxon>
        <taxon>Tracheophyta</taxon>
        <taxon>Spermatophyta</taxon>
        <taxon>Magnoliopsida</taxon>
        <taxon>Proteales</taxon>
        <taxon>Proteaceae</taxon>
        <taxon>Protea</taxon>
    </lineage>
</organism>
<keyword evidence="2" id="KW-1185">Reference proteome</keyword>
<dbReference type="AlphaFoldDB" id="A0A9Q0H8M1"/>
<gene>
    <name evidence="1" type="ORF">NE237_021169</name>
</gene>
<dbReference type="EMBL" id="JAMYWD010000009">
    <property type="protein sequence ID" value="KAJ4961259.1"/>
    <property type="molecule type" value="Genomic_DNA"/>
</dbReference>
<dbReference type="Proteomes" id="UP001141806">
    <property type="component" value="Unassembled WGS sequence"/>
</dbReference>
<protein>
    <submittedName>
        <fullName evidence="1">Uncharacterized protein</fullName>
    </submittedName>
</protein>
<name>A0A9Q0H8M1_9MAGN</name>
<proteinExistence type="predicted"/>
<evidence type="ECO:0000313" key="2">
    <source>
        <dbReference type="Proteomes" id="UP001141806"/>
    </source>
</evidence>
<sequence length="110" mass="12255">MIECLRVATYISRSHEAWDFIITNLFDTFPPLCLTALQRFHDIPYLAVTLSSSLSSSSPGRTTIHRSNIADIVGELVAMELTLLRSAVSLKPKRRLDVRQGEKLQPTGNG</sequence>
<accession>A0A9Q0H8M1</accession>